<protein>
    <recommendedName>
        <fullName evidence="3">Response receiver domain-containing protein</fullName>
    </recommendedName>
</protein>
<evidence type="ECO:0000313" key="1">
    <source>
        <dbReference type="EMBL" id="AGH97820.1"/>
    </source>
</evidence>
<evidence type="ECO:0008006" key="3">
    <source>
        <dbReference type="Google" id="ProtNLM"/>
    </source>
</evidence>
<name>M4VH53_9BACT</name>
<dbReference type="AlphaFoldDB" id="M4VH53"/>
<proteinExistence type="predicted"/>
<organism evidence="1 2">
    <name type="scientific">Micavibrio aeruginosavorus EPB</name>
    <dbReference type="NCBI Taxonomy" id="349215"/>
    <lineage>
        <taxon>Bacteria</taxon>
        <taxon>Pseudomonadati</taxon>
        <taxon>Bdellovibrionota</taxon>
        <taxon>Bdellovibrionia</taxon>
        <taxon>Bdellovibrionales</taxon>
        <taxon>Pseudobdellovibrionaceae</taxon>
        <taxon>Micavibrio</taxon>
    </lineage>
</organism>
<accession>M4VH53</accession>
<evidence type="ECO:0000313" key="2">
    <source>
        <dbReference type="Proteomes" id="UP000011932"/>
    </source>
</evidence>
<dbReference type="HOGENOM" id="CLU_047672_0_0_5"/>
<dbReference type="EMBL" id="CP003538">
    <property type="protein sequence ID" value="AGH97820.1"/>
    <property type="molecule type" value="Genomic_DNA"/>
</dbReference>
<dbReference type="Proteomes" id="UP000011932">
    <property type="component" value="Chromosome"/>
</dbReference>
<sequence>MYHAARIIAIDDTPEHLQKLESQIKQQGGACLSIKFEGIDSLPDGEIKGVRIIFMDINLIVGASPGASSRNFSINEAILNKLLHEDNGPYALVTWTSTTQHEELMTYLNERLDQNKRPFFSLSLDKNEYLNKPDDLMSALETLLKTSPQMAALLDWEIRVQNAVTQVLNDLLRLSAGRTPTETSGNIDNFMSKLAKAAHGKENALKDKLSAVNDALSPVLHDKISHICSETAPNALWDEAVTKIDDTTPLTDTQAGRINLALHISKHTEKVLPSDRGAIVLLPENWTTEDEFRKKFSSEKSDVLAEFKVTAPETVLHWIMVPCQAACDHAQQNKGTIPLYLGVIRKKTSKLPSSLYIWPNKPVPIFSDSDDQPYYIFVNPRYMLSMCKKDLDEISDTNVRTYSVWGRIRNQLMDHLGSHIHTYGQRLGIINLSD</sequence>
<dbReference type="KEGG" id="man:A11S_1000"/>
<dbReference type="RefSeq" id="WP_015467365.1">
    <property type="nucleotide sequence ID" value="NC_020812.1"/>
</dbReference>
<reference evidence="1 2" key="1">
    <citation type="journal article" date="2013" name="ISME J.">
        <title>By their genes ye shall know them: genomic signatures of predatory bacteria.</title>
        <authorList>
            <person name="Pasternak Z."/>
            <person name="Pietrokovski S."/>
            <person name="Rotem O."/>
            <person name="Gophna U."/>
            <person name="Lurie-Weinberger M.N."/>
            <person name="Jurkevitch E."/>
        </authorList>
    </citation>
    <scope>NUCLEOTIDE SEQUENCE [LARGE SCALE GENOMIC DNA]</scope>
    <source>
        <strain evidence="1">EPB</strain>
    </source>
</reference>
<dbReference type="OrthoDB" id="9813469at2"/>
<gene>
    <name evidence="1" type="ORF">A11S_1000</name>
</gene>